<evidence type="ECO:0000313" key="2">
    <source>
        <dbReference type="EMBL" id="MPN41907.1"/>
    </source>
</evidence>
<proteinExistence type="predicted"/>
<name>A0A645HSI9_9ZZZZ</name>
<protein>
    <submittedName>
        <fullName evidence="2">Uncharacterized protein</fullName>
    </submittedName>
</protein>
<gene>
    <name evidence="2" type="ORF">SDC9_189462</name>
</gene>
<dbReference type="EMBL" id="VSSQ01099259">
    <property type="protein sequence ID" value="MPN41907.1"/>
    <property type="molecule type" value="Genomic_DNA"/>
</dbReference>
<feature type="compositionally biased region" description="Basic and acidic residues" evidence="1">
    <location>
        <begin position="91"/>
        <end position="112"/>
    </location>
</feature>
<feature type="compositionally biased region" description="Basic and acidic residues" evidence="1">
    <location>
        <begin position="34"/>
        <end position="55"/>
    </location>
</feature>
<dbReference type="AlphaFoldDB" id="A0A645HSI9"/>
<feature type="region of interest" description="Disordered" evidence="1">
    <location>
        <begin position="30"/>
        <end position="72"/>
    </location>
</feature>
<organism evidence="2">
    <name type="scientific">bioreactor metagenome</name>
    <dbReference type="NCBI Taxonomy" id="1076179"/>
    <lineage>
        <taxon>unclassified sequences</taxon>
        <taxon>metagenomes</taxon>
        <taxon>ecological metagenomes</taxon>
    </lineage>
</organism>
<feature type="compositionally biased region" description="Polar residues" evidence="1">
    <location>
        <begin position="59"/>
        <end position="72"/>
    </location>
</feature>
<comment type="caution">
    <text evidence="2">The sequence shown here is derived from an EMBL/GenBank/DDBJ whole genome shotgun (WGS) entry which is preliminary data.</text>
</comment>
<accession>A0A645HSI9</accession>
<feature type="region of interest" description="Disordered" evidence="1">
    <location>
        <begin position="91"/>
        <end position="120"/>
    </location>
</feature>
<reference evidence="2" key="1">
    <citation type="submission" date="2019-08" db="EMBL/GenBank/DDBJ databases">
        <authorList>
            <person name="Kucharzyk K."/>
            <person name="Murdoch R.W."/>
            <person name="Higgins S."/>
            <person name="Loffler F."/>
        </authorList>
    </citation>
    <scope>NUCLEOTIDE SEQUENCE</scope>
</reference>
<sequence>MADITCRPAAEGAVRRPAFVHLGQRTLHQAGCHADQRNRPHPEHRPWPAQRDRYGHTGNIATANTPANRDQQGLTRADLVGVGMLVLGQQHAEHAAKELELDKAGNDGHEHPEDDQDGDQ</sequence>
<evidence type="ECO:0000256" key="1">
    <source>
        <dbReference type="SAM" id="MobiDB-lite"/>
    </source>
</evidence>